<dbReference type="PROSITE" id="PS51273">
    <property type="entry name" value="GATASE_TYPE_1"/>
    <property type="match status" value="1"/>
</dbReference>
<dbReference type="Pfam" id="PF00117">
    <property type="entry name" value="GATase"/>
    <property type="match status" value="1"/>
</dbReference>
<dbReference type="InterPro" id="IPR044992">
    <property type="entry name" value="ChyE-like"/>
</dbReference>
<dbReference type="EMBL" id="KZ678372">
    <property type="protein sequence ID" value="PSS05120.1"/>
    <property type="molecule type" value="Genomic_DNA"/>
</dbReference>
<evidence type="ECO:0000313" key="3">
    <source>
        <dbReference type="Proteomes" id="UP000241462"/>
    </source>
</evidence>
<feature type="domain" description="Glutamine amidotransferase" evidence="1">
    <location>
        <begin position="68"/>
        <end position="206"/>
    </location>
</feature>
<sequence>MGSIVSPKPIRLAILEADTPLPNTNAKFHGYGGVFTDLFRRAVAPDDLDAHLTITTHHVVEKPDNYPDLGSVDAVLISGSKHSAYLDEPWINRLVEFAQEVLATNGRVKLIGVCFGHQIVGRALGVKVGVNEKGWEVSVTELQLSTKGKKLFGSDTLKIHQMHRDIVFTTPEGAEPLAGNDVCSQQGFLLPEKAITVQGHPEFSETIVTEILGLRRETGILNEDLYQSGMDRVAKEHDGEKIARVFLKFATGQLD</sequence>
<dbReference type="InterPro" id="IPR029062">
    <property type="entry name" value="Class_I_gatase-like"/>
</dbReference>
<evidence type="ECO:0000313" key="2">
    <source>
        <dbReference type="EMBL" id="PSS05120.1"/>
    </source>
</evidence>
<proteinExistence type="predicted"/>
<dbReference type="CDD" id="cd01741">
    <property type="entry name" value="GATase1_1"/>
    <property type="match status" value="1"/>
</dbReference>
<organism evidence="2 3">
    <name type="scientific">Coniella lustricola</name>
    <dbReference type="NCBI Taxonomy" id="2025994"/>
    <lineage>
        <taxon>Eukaryota</taxon>
        <taxon>Fungi</taxon>
        <taxon>Dikarya</taxon>
        <taxon>Ascomycota</taxon>
        <taxon>Pezizomycotina</taxon>
        <taxon>Sordariomycetes</taxon>
        <taxon>Sordariomycetidae</taxon>
        <taxon>Diaporthales</taxon>
        <taxon>Schizoparmaceae</taxon>
        <taxon>Coniella</taxon>
    </lineage>
</organism>
<dbReference type="FunCoup" id="A0A2T3ANB5">
    <property type="interactions" value="116"/>
</dbReference>
<dbReference type="Gene3D" id="3.40.50.880">
    <property type="match status" value="1"/>
</dbReference>
<reference evidence="2 3" key="1">
    <citation type="journal article" date="2018" name="Mycol. Prog.">
        <title>Coniella lustricola, a new species from submerged detritus.</title>
        <authorList>
            <person name="Raudabaugh D.B."/>
            <person name="Iturriaga T."/>
            <person name="Carver A."/>
            <person name="Mondo S."/>
            <person name="Pangilinan J."/>
            <person name="Lipzen A."/>
            <person name="He G."/>
            <person name="Amirebrahimi M."/>
            <person name="Grigoriev I.V."/>
            <person name="Miller A.N."/>
        </authorList>
    </citation>
    <scope>NUCLEOTIDE SEQUENCE [LARGE SCALE GENOMIC DNA]</scope>
    <source>
        <strain evidence="2 3">B22-T-1</strain>
    </source>
</reference>
<name>A0A2T3ANB5_9PEZI</name>
<dbReference type="GO" id="GO:0005829">
    <property type="term" value="C:cytosol"/>
    <property type="evidence" value="ECO:0007669"/>
    <property type="project" value="TreeGrafter"/>
</dbReference>
<keyword evidence="2" id="KW-0315">Glutamine amidotransferase</keyword>
<dbReference type="AlphaFoldDB" id="A0A2T3ANB5"/>
<gene>
    <name evidence="2" type="ORF">BD289DRAFT_457492</name>
</gene>
<dbReference type="GO" id="GO:0005634">
    <property type="term" value="C:nucleus"/>
    <property type="evidence" value="ECO:0007669"/>
    <property type="project" value="TreeGrafter"/>
</dbReference>
<dbReference type="SUPFAM" id="SSF52317">
    <property type="entry name" value="Class I glutamine amidotransferase-like"/>
    <property type="match status" value="1"/>
</dbReference>
<dbReference type="STRING" id="2025994.A0A2T3ANB5"/>
<dbReference type="Proteomes" id="UP000241462">
    <property type="component" value="Unassembled WGS sequence"/>
</dbReference>
<dbReference type="InParanoid" id="A0A2T3ANB5"/>
<evidence type="ECO:0000259" key="1">
    <source>
        <dbReference type="Pfam" id="PF00117"/>
    </source>
</evidence>
<dbReference type="InterPro" id="IPR017926">
    <property type="entry name" value="GATASE"/>
</dbReference>
<dbReference type="PANTHER" id="PTHR42695:SF5">
    <property type="entry name" value="GLUTAMINE AMIDOTRANSFERASE YLR126C-RELATED"/>
    <property type="match status" value="1"/>
</dbReference>
<keyword evidence="3" id="KW-1185">Reference proteome</keyword>
<protein>
    <submittedName>
        <fullName evidence="2">Class I glutamine amidotransferase-like protein</fullName>
    </submittedName>
</protein>
<dbReference type="GO" id="GO:0016740">
    <property type="term" value="F:transferase activity"/>
    <property type="evidence" value="ECO:0007669"/>
    <property type="project" value="UniProtKB-KW"/>
</dbReference>
<accession>A0A2T3ANB5</accession>
<dbReference type="PANTHER" id="PTHR42695">
    <property type="entry name" value="GLUTAMINE AMIDOTRANSFERASE YLR126C-RELATED"/>
    <property type="match status" value="1"/>
</dbReference>
<dbReference type="OrthoDB" id="92161at2759"/>
<keyword evidence="2" id="KW-0808">Transferase</keyword>